<dbReference type="InterPro" id="IPR008405">
    <property type="entry name" value="ApoL"/>
</dbReference>
<evidence type="ECO:0000313" key="4">
    <source>
        <dbReference type="Proteomes" id="UP000186698"/>
    </source>
</evidence>
<dbReference type="OMA" id="WTHLEEG"/>
<dbReference type="GO" id="GO:0006869">
    <property type="term" value="P:lipid transport"/>
    <property type="evidence" value="ECO:0007669"/>
    <property type="project" value="InterPro"/>
</dbReference>
<protein>
    <submittedName>
        <fullName evidence="5">Apolipoprotein L1</fullName>
    </submittedName>
</protein>
<dbReference type="GeneID" id="108717479"/>
<feature type="transmembrane region" description="Helical" evidence="3">
    <location>
        <begin position="86"/>
        <end position="108"/>
    </location>
</feature>
<comment type="similarity">
    <text evidence="1">Belongs to the apolipoprotein L family.</text>
</comment>
<dbReference type="PaxDb" id="8355-A0A1L8G4W1"/>
<dbReference type="STRING" id="8355.A0A1L8G4W1"/>
<evidence type="ECO:0000256" key="3">
    <source>
        <dbReference type="SAM" id="Phobius"/>
    </source>
</evidence>
<evidence type="ECO:0000256" key="2">
    <source>
        <dbReference type="SAM" id="MobiDB-lite"/>
    </source>
</evidence>
<organism evidence="4 5">
    <name type="scientific">Xenopus laevis</name>
    <name type="common">African clawed frog</name>
    <dbReference type="NCBI Taxonomy" id="8355"/>
    <lineage>
        <taxon>Eukaryota</taxon>
        <taxon>Metazoa</taxon>
        <taxon>Chordata</taxon>
        <taxon>Craniata</taxon>
        <taxon>Vertebrata</taxon>
        <taxon>Euteleostomi</taxon>
        <taxon>Amphibia</taxon>
        <taxon>Batrachia</taxon>
        <taxon>Anura</taxon>
        <taxon>Pipoidea</taxon>
        <taxon>Pipidae</taxon>
        <taxon>Xenopodinae</taxon>
        <taxon>Xenopus</taxon>
        <taxon>Xenopus</taxon>
    </lineage>
</organism>
<feature type="region of interest" description="Disordered" evidence="2">
    <location>
        <begin position="327"/>
        <end position="347"/>
    </location>
</feature>
<dbReference type="Proteomes" id="UP000186698">
    <property type="component" value="Chromosome 5S"/>
</dbReference>
<dbReference type="OrthoDB" id="6363454at2759"/>
<dbReference type="PANTHER" id="PTHR14096:SF27">
    <property type="entry name" value="APOLIPOPROTEIN L2"/>
    <property type="match status" value="1"/>
</dbReference>
<feature type="transmembrane region" description="Helical" evidence="3">
    <location>
        <begin position="114"/>
        <end position="141"/>
    </location>
</feature>
<sequence length="347" mass="37582">MKPKKSTFPLSKKNKESDLVLDELPLLSKEDQKKVKKADEKITKNFFNIQKRMKKFKKHMKICIDLMDHIANCIDKVHKDTTIANISGSTAGIAGGITTIVGLALIPVTLGASLIVTAVGIGVAVAGGLTGVGSSIVDFVYMRKQCNKAKAIIEEFMEDLKHIKDSLSNIDIQLETLKSVLGENTAEFSRFTDFLLKTNVESLKNEWSLDLNSENKISGLNYFKKFAHLFNLDTLVALAPCLIQSEVQAVSRITQVASRGAQIASRGAQVGAIASGAFVALGLVIDIVFLIKGSKNLHEGAKTEQAALIRSIARALEADSIAFEGTNVQERAKSEQESKTEGTTGTT</sequence>
<proteinExistence type="inferred from homology"/>
<dbReference type="AlphaFoldDB" id="A0A1L8G4W1"/>
<keyword evidence="4" id="KW-1185">Reference proteome</keyword>
<dbReference type="GO" id="GO:0005576">
    <property type="term" value="C:extracellular region"/>
    <property type="evidence" value="ECO:0007669"/>
    <property type="project" value="InterPro"/>
</dbReference>
<dbReference type="GO" id="GO:0008289">
    <property type="term" value="F:lipid binding"/>
    <property type="evidence" value="ECO:0000318"/>
    <property type="project" value="GO_Central"/>
</dbReference>
<dbReference type="Bgee" id="108717479">
    <property type="expression patterns" value="Expressed in intestine and 2 other cell types or tissues"/>
</dbReference>
<keyword evidence="3" id="KW-0812">Transmembrane</keyword>
<evidence type="ECO:0000313" key="5">
    <source>
        <dbReference type="RefSeq" id="XP_018120205.1"/>
    </source>
</evidence>
<feature type="compositionally biased region" description="Basic and acidic residues" evidence="2">
    <location>
        <begin position="330"/>
        <end position="340"/>
    </location>
</feature>
<dbReference type="KEGG" id="xla:108717479"/>
<evidence type="ECO:0000256" key="1">
    <source>
        <dbReference type="ARBA" id="ARBA00010090"/>
    </source>
</evidence>
<keyword evidence="3" id="KW-1133">Transmembrane helix</keyword>
<dbReference type="Pfam" id="PF05461">
    <property type="entry name" value="ApoL"/>
    <property type="match status" value="2"/>
</dbReference>
<dbReference type="GO" id="GO:0042157">
    <property type="term" value="P:lipoprotein metabolic process"/>
    <property type="evidence" value="ECO:0007669"/>
    <property type="project" value="InterPro"/>
</dbReference>
<dbReference type="PANTHER" id="PTHR14096">
    <property type="entry name" value="APOLIPOPROTEIN L"/>
    <property type="match status" value="1"/>
</dbReference>
<dbReference type="RefSeq" id="XP_018120205.1">
    <property type="nucleotide sequence ID" value="XM_018264716.2"/>
</dbReference>
<reference evidence="5" key="1">
    <citation type="submission" date="2025-08" db="UniProtKB">
        <authorList>
            <consortium name="RefSeq"/>
        </authorList>
    </citation>
    <scope>IDENTIFICATION</scope>
    <source>
        <strain evidence="5">J_2021</strain>
        <tissue evidence="5">Erythrocytes</tissue>
    </source>
</reference>
<dbReference type="GO" id="GO:0016020">
    <property type="term" value="C:membrane"/>
    <property type="evidence" value="ECO:0007669"/>
    <property type="project" value="TreeGrafter"/>
</dbReference>
<gene>
    <name evidence="5" type="primary">LOC108717479</name>
</gene>
<keyword evidence="3" id="KW-0472">Membrane</keyword>
<accession>A0A1L8G4W1</accession>
<feature type="transmembrane region" description="Helical" evidence="3">
    <location>
        <begin position="270"/>
        <end position="291"/>
    </location>
</feature>
<name>A0A1L8G4W1_XENLA</name>